<feature type="transmembrane region" description="Helical" evidence="8">
    <location>
        <begin position="386"/>
        <end position="406"/>
    </location>
</feature>
<dbReference type="GO" id="GO:0044874">
    <property type="term" value="P:lipoprotein localization to outer membrane"/>
    <property type="evidence" value="ECO:0007669"/>
    <property type="project" value="TreeGrafter"/>
</dbReference>
<keyword evidence="12" id="KW-1185">Reference proteome</keyword>
<dbReference type="NCBIfam" id="TIGR02212">
    <property type="entry name" value="lolCE"/>
    <property type="match status" value="1"/>
</dbReference>
<dbReference type="Pfam" id="PF12704">
    <property type="entry name" value="MacB_PCD"/>
    <property type="match status" value="1"/>
</dbReference>
<feature type="transmembrane region" description="Helical" evidence="8">
    <location>
        <begin position="353"/>
        <end position="374"/>
    </location>
</feature>
<dbReference type="Proteomes" id="UP000011686">
    <property type="component" value="Chromosome"/>
</dbReference>
<keyword evidence="4" id="KW-1003">Cell membrane</keyword>
<comment type="similarity">
    <text evidence="2">Belongs to the ABC-4 integral membrane protein family. LolC/E subfamily.</text>
</comment>
<reference evidence="11 12" key="1">
    <citation type="journal article" date="2013" name="Genome Biol. Evol.">
        <title>Genome evolution and phylogenomic analysis of candidatus kinetoplastibacterium, the betaproteobacterial endosymbionts of strigomonas and angomonas.</title>
        <authorList>
            <person name="Alves J.M."/>
            <person name="Serrano M.G."/>
            <person name="Maia da Silva F."/>
            <person name="Voegtly L.J."/>
            <person name="Matveyev A.V."/>
            <person name="Teixeira M.M."/>
            <person name="Camargo E.P."/>
            <person name="Buck G.A."/>
        </authorList>
    </citation>
    <scope>NUCLEOTIDE SEQUENCE [LARGE SCALE GENOMIC DNA]</scope>
    <source>
        <strain evidence="11 12">TCC036E</strain>
    </source>
</reference>
<evidence type="ECO:0000256" key="1">
    <source>
        <dbReference type="ARBA" id="ARBA00004651"/>
    </source>
</evidence>
<organism evidence="11 12">
    <name type="scientific">Candidatus Kinetoplastidibacterium crithidiae TCC036E</name>
    <dbReference type="NCBI Taxonomy" id="1208918"/>
    <lineage>
        <taxon>Bacteria</taxon>
        <taxon>Pseudomonadati</taxon>
        <taxon>Pseudomonadota</taxon>
        <taxon>Betaproteobacteria</taxon>
        <taxon>Candidatus Kinetoplastidibacterium</taxon>
    </lineage>
</organism>
<dbReference type="PATRIC" id="fig|1208918.3.peg.293"/>
<dbReference type="HOGENOM" id="CLU_000604_8_1_4"/>
<dbReference type="GO" id="GO:0042953">
    <property type="term" value="P:lipoprotein transport"/>
    <property type="evidence" value="ECO:0007669"/>
    <property type="project" value="InterPro"/>
</dbReference>
<proteinExistence type="inferred from homology"/>
<dbReference type="InterPro" id="IPR025857">
    <property type="entry name" value="MacB_PCD"/>
</dbReference>
<keyword evidence="7 8" id="KW-0472">Membrane</keyword>
<dbReference type="PANTHER" id="PTHR30489:SF0">
    <property type="entry name" value="LIPOPROTEIN-RELEASING SYSTEM TRANSMEMBRANE PROTEIN LOLE"/>
    <property type="match status" value="1"/>
</dbReference>
<evidence type="ECO:0000313" key="11">
    <source>
        <dbReference type="EMBL" id="AGF47595.1"/>
    </source>
</evidence>
<keyword evidence="6 8" id="KW-1133">Transmembrane helix</keyword>
<evidence type="ECO:0000256" key="6">
    <source>
        <dbReference type="ARBA" id="ARBA00022989"/>
    </source>
</evidence>
<dbReference type="GO" id="GO:0098797">
    <property type="term" value="C:plasma membrane protein complex"/>
    <property type="evidence" value="ECO:0007669"/>
    <property type="project" value="TreeGrafter"/>
</dbReference>
<evidence type="ECO:0000256" key="3">
    <source>
        <dbReference type="ARBA" id="ARBA00022448"/>
    </source>
</evidence>
<gene>
    <name evidence="11" type="ORF">CDEE_0562</name>
</gene>
<dbReference type="PANTHER" id="PTHR30489">
    <property type="entry name" value="LIPOPROTEIN-RELEASING SYSTEM TRANSMEMBRANE PROTEIN LOLE"/>
    <property type="match status" value="1"/>
</dbReference>
<evidence type="ECO:0000259" key="9">
    <source>
        <dbReference type="Pfam" id="PF02687"/>
    </source>
</evidence>
<dbReference type="KEGG" id="kct:CDEE_0562"/>
<dbReference type="RefSeq" id="WP_015389089.1">
    <property type="nucleotide sequence ID" value="NC_020283.1"/>
</dbReference>
<feature type="transmembrane region" description="Helical" evidence="8">
    <location>
        <begin position="25"/>
        <end position="51"/>
    </location>
</feature>
<feature type="domain" description="MacB-like periplasmic core" evidence="10">
    <location>
        <begin position="30"/>
        <end position="222"/>
    </location>
</feature>
<feature type="transmembrane region" description="Helical" evidence="8">
    <location>
        <begin position="321"/>
        <end position="346"/>
    </location>
</feature>
<dbReference type="eggNOG" id="COG4591">
    <property type="taxonomic scope" value="Bacteria"/>
</dbReference>
<dbReference type="STRING" id="1208918.CDEE_0562"/>
<evidence type="ECO:0000313" key="12">
    <source>
        <dbReference type="Proteomes" id="UP000011686"/>
    </source>
</evidence>
<evidence type="ECO:0000256" key="7">
    <source>
        <dbReference type="ARBA" id="ARBA00023136"/>
    </source>
</evidence>
<sequence length="421" mass="47387">MIPYEVWLAVKYSGLLNFKNKKNKIISFITITSICGIAIGVAALIVILSVMNGFQKEVRNRMLDIIPHMEISIPGVDYNTFINSYKKFKSLIDKDSNIESSASFSLSQAIVLKDSKIIGVQVQGIDTDFINVYRLDKNLFCGDIKHLKDNEFGVIIGLELSKFLNVSVGDSITVLAPNSSSSIIGFSPCLKEFIVQGIFSSGYYEYDANMVFVNINDANNFFFNSMKNGIRFCVKNVHLTPISVKNIRDILPDYFSVDDWSNTNKFWFNAVQTEKRMMFLILSVIIAIASFNLFSSLTMLVSEKKYDIAIMRTFGVSYINISLIFLLTGLMIGFVGTIIGVISGIIFTYNIDLIVCLIEKIFMVNFFPVESYIMGTLPYDINYLDILNISIVSISLSFIATIYPSIKASKYMPARILNNVR</sequence>
<dbReference type="InterPro" id="IPR011925">
    <property type="entry name" value="LolCE_TM"/>
</dbReference>
<dbReference type="InterPro" id="IPR051447">
    <property type="entry name" value="Lipoprotein-release_system"/>
</dbReference>
<evidence type="ECO:0000256" key="5">
    <source>
        <dbReference type="ARBA" id="ARBA00022692"/>
    </source>
</evidence>
<evidence type="ECO:0000256" key="8">
    <source>
        <dbReference type="SAM" id="Phobius"/>
    </source>
</evidence>
<keyword evidence="5 8" id="KW-0812">Transmembrane</keyword>
<keyword evidence="3" id="KW-0813">Transport</keyword>
<evidence type="ECO:0000259" key="10">
    <source>
        <dbReference type="Pfam" id="PF12704"/>
    </source>
</evidence>
<accession>M1M643</accession>
<feature type="transmembrane region" description="Helical" evidence="8">
    <location>
        <begin position="279"/>
        <end position="301"/>
    </location>
</feature>
<keyword evidence="11" id="KW-0449">Lipoprotein</keyword>
<dbReference type="AlphaFoldDB" id="M1M643"/>
<protein>
    <submittedName>
        <fullName evidence="11">Lipoprotein-releasing system permease protein</fullName>
    </submittedName>
</protein>
<comment type="subcellular location">
    <subcellularLocation>
        <location evidence="1">Cell membrane</location>
        <topology evidence="1">Multi-pass membrane protein</topology>
    </subcellularLocation>
</comment>
<evidence type="ECO:0000256" key="2">
    <source>
        <dbReference type="ARBA" id="ARBA00005236"/>
    </source>
</evidence>
<name>M1M643_9PROT</name>
<dbReference type="EMBL" id="CP003804">
    <property type="protein sequence ID" value="AGF47595.1"/>
    <property type="molecule type" value="Genomic_DNA"/>
</dbReference>
<dbReference type="Pfam" id="PF02687">
    <property type="entry name" value="FtsX"/>
    <property type="match status" value="1"/>
</dbReference>
<dbReference type="InterPro" id="IPR003838">
    <property type="entry name" value="ABC3_permease_C"/>
</dbReference>
<feature type="domain" description="ABC3 transporter permease C-terminal" evidence="9">
    <location>
        <begin position="280"/>
        <end position="411"/>
    </location>
</feature>
<evidence type="ECO:0000256" key="4">
    <source>
        <dbReference type="ARBA" id="ARBA00022475"/>
    </source>
</evidence>